<name>A0AAW1MJW7_POPJA</name>
<gene>
    <name evidence="1" type="ORF">QE152_g6116</name>
</gene>
<keyword evidence="2" id="KW-1185">Reference proteome</keyword>
<dbReference type="Proteomes" id="UP001458880">
    <property type="component" value="Unassembled WGS sequence"/>
</dbReference>
<accession>A0AAW1MJW7</accession>
<organism evidence="1 2">
    <name type="scientific">Popillia japonica</name>
    <name type="common">Japanese beetle</name>
    <dbReference type="NCBI Taxonomy" id="7064"/>
    <lineage>
        <taxon>Eukaryota</taxon>
        <taxon>Metazoa</taxon>
        <taxon>Ecdysozoa</taxon>
        <taxon>Arthropoda</taxon>
        <taxon>Hexapoda</taxon>
        <taxon>Insecta</taxon>
        <taxon>Pterygota</taxon>
        <taxon>Neoptera</taxon>
        <taxon>Endopterygota</taxon>
        <taxon>Coleoptera</taxon>
        <taxon>Polyphaga</taxon>
        <taxon>Scarabaeiformia</taxon>
        <taxon>Scarabaeidae</taxon>
        <taxon>Rutelinae</taxon>
        <taxon>Popillia</taxon>
    </lineage>
</organism>
<reference evidence="1 2" key="1">
    <citation type="journal article" date="2024" name="BMC Genomics">
        <title>De novo assembly and annotation of Popillia japonica's genome with initial clues to its potential as an invasive pest.</title>
        <authorList>
            <person name="Cucini C."/>
            <person name="Boschi S."/>
            <person name="Funari R."/>
            <person name="Cardaioli E."/>
            <person name="Iannotti N."/>
            <person name="Marturano G."/>
            <person name="Paoli F."/>
            <person name="Bruttini M."/>
            <person name="Carapelli A."/>
            <person name="Frati F."/>
            <person name="Nardi F."/>
        </authorList>
    </citation>
    <scope>NUCLEOTIDE SEQUENCE [LARGE SCALE GENOMIC DNA]</scope>
    <source>
        <strain evidence="1">DMR45628</strain>
    </source>
</reference>
<sequence length="99" mass="10941">MGKRKQRVESSDYSSSLEDDNFSLALSGSSIELFVPGLNPPPLPSPPIVLPPEESSDEALQQQNLNDIVQQIKSGNYVGVVYDDQEYPGKVMMIEHDCM</sequence>
<proteinExistence type="predicted"/>
<dbReference type="EMBL" id="JASPKY010000039">
    <property type="protein sequence ID" value="KAK9746538.1"/>
    <property type="molecule type" value="Genomic_DNA"/>
</dbReference>
<protein>
    <submittedName>
        <fullName evidence="1">Uncharacterized protein</fullName>
    </submittedName>
</protein>
<evidence type="ECO:0000313" key="2">
    <source>
        <dbReference type="Proteomes" id="UP001458880"/>
    </source>
</evidence>
<dbReference type="AlphaFoldDB" id="A0AAW1MJW7"/>
<comment type="caution">
    <text evidence="1">The sequence shown here is derived from an EMBL/GenBank/DDBJ whole genome shotgun (WGS) entry which is preliminary data.</text>
</comment>
<evidence type="ECO:0000313" key="1">
    <source>
        <dbReference type="EMBL" id="KAK9746538.1"/>
    </source>
</evidence>